<evidence type="ECO:0000313" key="3">
    <source>
        <dbReference type="Proteomes" id="UP001294412"/>
    </source>
</evidence>
<comment type="caution">
    <text evidence="2">The sequence shown here is derived from an EMBL/GenBank/DDBJ whole genome shotgun (WGS) entry which is preliminary data.</text>
</comment>
<gene>
    <name evidence="2" type="ORF">U0C82_18350</name>
</gene>
<evidence type="ECO:0000256" key="1">
    <source>
        <dbReference type="SAM" id="MobiDB-lite"/>
    </source>
</evidence>
<name>A0ABU5I6S4_9HYPH</name>
<accession>A0ABU5I6S4</accession>
<evidence type="ECO:0000313" key="2">
    <source>
        <dbReference type="EMBL" id="MDY8111088.1"/>
    </source>
</evidence>
<dbReference type="EMBL" id="JAXLPB010000010">
    <property type="protein sequence ID" value="MDY8111088.1"/>
    <property type="molecule type" value="Genomic_DNA"/>
</dbReference>
<dbReference type="RefSeq" id="WP_322189217.1">
    <property type="nucleotide sequence ID" value="NZ_JAXLPB010000010.1"/>
</dbReference>
<proteinExistence type="predicted"/>
<organism evidence="2 3">
    <name type="scientific">Fulvimarina uroteuthidis</name>
    <dbReference type="NCBI Taxonomy" id="3098149"/>
    <lineage>
        <taxon>Bacteria</taxon>
        <taxon>Pseudomonadati</taxon>
        <taxon>Pseudomonadota</taxon>
        <taxon>Alphaproteobacteria</taxon>
        <taxon>Hyphomicrobiales</taxon>
        <taxon>Aurantimonadaceae</taxon>
        <taxon>Fulvimarina</taxon>
    </lineage>
</organism>
<dbReference type="Proteomes" id="UP001294412">
    <property type="component" value="Unassembled WGS sequence"/>
</dbReference>
<sequence length="269" mass="29845">MTDEQWRAPWSVRPTTLDLFEASEGAAVPVPAPSFEAKAAIWRDQRAGLISFAEAQRRSAAVGAEPAKSADGQQGRRGVARPPAARPRHERPSPNQSRQYAQPMATTAARDDRLTPNAKAFLQVLKARCGKGRETNITKGTAGNIMSRSVRTIRRYLVDLVRFGYVELEILRNNQGMHLGLTVKLTELVTPFFEEARGLARWLAETPSAEFMPFKGVVCPVKKGVTLLSSRNQTQIISPFAALKSNGTDRYAVREELMRMRKANMVPRS</sequence>
<keyword evidence="3" id="KW-1185">Reference proteome</keyword>
<protein>
    <submittedName>
        <fullName evidence="2">Helix-turn-helix domain-containing protein</fullName>
    </submittedName>
</protein>
<feature type="region of interest" description="Disordered" evidence="1">
    <location>
        <begin position="61"/>
        <end position="113"/>
    </location>
</feature>
<reference evidence="2 3" key="1">
    <citation type="submission" date="2023-12" db="EMBL/GenBank/DDBJ databases">
        <title>Description of Novel Strain Fulvimarina sp. 2208YS6-2-32 isolated from Uroteuthis (Photololigo) edulis.</title>
        <authorList>
            <person name="Park J.-S."/>
        </authorList>
    </citation>
    <scope>NUCLEOTIDE SEQUENCE [LARGE SCALE GENOMIC DNA]</scope>
    <source>
        <strain evidence="2 3">2208YS6-2-32</strain>
    </source>
</reference>